<dbReference type="EMBL" id="PVEM01000023">
    <property type="protein sequence ID" value="PTD02191.1"/>
    <property type="molecule type" value="Genomic_DNA"/>
</dbReference>
<organism evidence="10 12">
    <name type="scientific">Fusarium culmorum</name>
    <dbReference type="NCBI Taxonomy" id="5516"/>
    <lineage>
        <taxon>Eukaryota</taxon>
        <taxon>Fungi</taxon>
        <taxon>Dikarya</taxon>
        <taxon>Ascomycota</taxon>
        <taxon>Pezizomycotina</taxon>
        <taxon>Sordariomycetes</taxon>
        <taxon>Hypocreomycetidae</taxon>
        <taxon>Hypocreales</taxon>
        <taxon>Nectriaceae</taxon>
        <taxon>Fusarium</taxon>
    </lineage>
</organism>
<evidence type="ECO:0000256" key="2">
    <source>
        <dbReference type="ARBA" id="ARBA00011906"/>
    </source>
</evidence>
<dbReference type="Proteomes" id="UP000241587">
    <property type="component" value="Unassembled WGS sequence"/>
</dbReference>
<evidence type="ECO:0000313" key="12">
    <source>
        <dbReference type="Proteomes" id="UP000241587"/>
    </source>
</evidence>
<keyword evidence="12" id="KW-1185">Reference proteome</keyword>
<comment type="similarity">
    <text evidence="1">Belongs to the tyrosinase family.</text>
</comment>
<feature type="domain" description="Tyrosinase copper-binding" evidence="8">
    <location>
        <begin position="71"/>
        <end position="88"/>
    </location>
</feature>
<dbReference type="InterPro" id="IPR002227">
    <property type="entry name" value="Tyrosinase_Cu-bd"/>
</dbReference>
<evidence type="ECO:0000256" key="3">
    <source>
        <dbReference type="ARBA" id="ARBA00022723"/>
    </source>
</evidence>
<dbReference type="GO" id="GO:0042438">
    <property type="term" value="P:melanin biosynthetic process"/>
    <property type="evidence" value="ECO:0007669"/>
    <property type="project" value="UniProtKB-KW"/>
</dbReference>
<dbReference type="PROSITE" id="PS00497">
    <property type="entry name" value="TYROSINASE_1"/>
    <property type="match status" value="1"/>
</dbReference>
<dbReference type="EMBL" id="CP064747">
    <property type="protein sequence ID" value="QPC58054.1"/>
    <property type="molecule type" value="Genomic_DNA"/>
</dbReference>
<sequence>MRVRRSLQELVSLYDSGDRTQLENLVRAFRKIQALDVGDDDSFFKIAGYHGEPFVSEDPTDPDWWGGYCQHQTVLFPTWHRAYLLRLENALRNALPEATDLALPFWDECASYGTEEDPIPWFVTARKLPFPVDGKTDNPLFSYTLQQGLADNHTTTDVSRYTKPAGYQTVRYPLSGLVGNDKDQHETEVHNAGYKSDETNIKILNSNVKAWMDGTVDIKDDGDPLTRLHPPDTYSVYSRFQICLQAPNYTVFSNKDSMAKYIQDHGGKPHYGVALEEPHNAIHLALGGFYQKAVYNADPILGANGDMGENETAAFDPIFYLHHAFIDYTFWQWQLRHKCTTAGSLTVEAGYDGTKSLGNPTFPKGTPLDMNSPLEPFKNPTGGFYTSKDVTDITELEYSYGPGSLDIENEAGRYMPPKEPISRIVRVHNINRSDYAGSFVIRTHVKLPDGGYVEVGREAVLSRWNVAGCANCQNHLEENSFIPIDAKTIETLKGENRVEDIKFQVQIQTRGFGGDGFREPVQEPKYEFL</sequence>
<keyword evidence="5" id="KW-0470">Melanin biosynthesis</keyword>
<reference evidence="11" key="2">
    <citation type="submission" date="2020-11" db="EMBL/GenBank/DDBJ databases">
        <title>The chromosome-scale genome resource for two endophytic Fusarium species: F. culmorum and F. pseudograminearum.</title>
        <authorList>
            <person name="Yuan Z."/>
        </authorList>
    </citation>
    <scope>NUCLEOTIDE SEQUENCE</scope>
    <source>
        <strain evidence="11">Class2-1B</strain>
    </source>
</reference>
<dbReference type="Pfam" id="PF00264">
    <property type="entry name" value="Tyrosinase"/>
    <property type="match status" value="1"/>
</dbReference>
<dbReference type="OMA" id="FWQWQLR"/>
<dbReference type="PRINTS" id="PR00092">
    <property type="entry name" value="TYROSINASE"/>
</dbReference>
<evidence type="ECO:0000256" key="1">
    <source>
        <dbReference type="ARBA" id="ARBA00009928"/>
    </source>
</evidence>
<evidence type="ECO:0000256" key="5">
    <source>
        <dbReference type="ARBA" id="ARBA00023101"/>
    </source>
</evidence>
<dbReference type="GO" id="GO:0046872">
    <property type="term" value="F:metal ion binding"/>
    <property type="evidence" value="ECO:0007669"/>
    <property type="project" value="UniProtKB-KW"/>
</dbReference>
<reference evidence="10 12" key="1">
    <citation type="submission" date="2018-02" db="EMBL/GenBank/DDBJ databases">
        <title>Fusarium culmorum secondary metabolites in fungal-bacterial-plant interactions.</title>
        <authorList>
            <person name="Schmidt R."/>
        </authorList>
    </citation>
    <scope>NUCLEOTIDE SEQUENCE [LARGE SCALE GENOMIC DNA]</scope>
    <source>
        <strain evidence="10 12">PV</strain>
    </source>
</reference>
<dbReference type="InterPro" id="IPR050316">
    <property type="entry name" value="Tyrosinase/Hemocyanin"/>
</dbReference>
<evidence type="ECO:0000313" key="10">
    <source>
        <dbReference type="EMBL" id="PTD02191.1"/>
    </source>
</evidence>
<dbReference type="PANTHER" id="PTHR11474:SF76">
    <property type="entry name" value="SHKT DOMAIN-CONTAINING PROTEIN"/>
    <property type="match status" value="1"/>
</dbReference>
<dbReference type="PROSITE" id="PS00498">
    <property type="entry name" value="TYROSINASE_2"/>
    <property type="match status" value="1"/>
</dbReference>
<dbReference type="InterPro" id="IPR008922">
    <property type="entry name" value="Di-copper_centre_dom_sf"/>
</dbReference>
<evidence type="ECO:0000256" key="6">
    <source>
        <dbReference type="ARBA" id="ARBA00048233"/>
    </source>
</evidence>
<evidence type="ECO:0000259" key="8">
    <source>
        <dbReference type="PROSITE" id="PS00497"/>
    </source>
</evidence>
<keyword evidence="3" id="KW-0479">Metal-binding</keyword>
<dbReference type="GO" id="GO:0004503">
    <property type="term" value="F:tyrosinase activity"/>
    <property type="evidence" value="ECO:0007669"/>
    <property type="project" value="UniProtKB-EC"/>
</dbReference>
<evidence type="ECO:0000313" key="11">
    <source>
        <dbReference type="EMBL" id="QPC58054.1"/>
    </source>
</evidence>
<proteinExistence type="inferred from homology"/>
<protein>
    <recommendedName>
        <fullName evidence="2">tyrosinase</fullName>
        <ecNumber evidence="2">1.14.18.1</ecNumber>
    </recommendedName>
</protein>
<dbReference type="EC" id="1.14.18.1" evidence="2"/>
<dbReference type="Gene3D" id="1.10.1280.10">
    <property type="entry name" value="Di-copper center containing domain from catechol oxidase"/>
    <property type="match status" value="1"/>
</dbReference>
<keyword evidence="4" id="KW-0186">Copper</keyword>
<dbReference type="Proteomes" id="UP000663297">
    <property type="component" value="Chromosome 1"/>
</dbReference>
<dbReference type="SUPFAM" id="SSF48056">
    <property type="entry name" value="Di-copper centre-containing domain"/>
    <property type="match status" value="1"/>
</dbReference>
<dbReference type="AlphaFoldDB" id="A0A2T4GF97"/>
<comment type="catalytic activity">
    <reaction evidence="6">
        <text>2 L-dopa + O2 = 2 L-dopaquinone + 2 H2O</text>
        <dbReference type="Rhea" id="RHEA:34287"/>
        <dbReference type="ChEBI" id="CHEBI:15377"/>
        <dbReference type="ChEBI" id="CHEBI:15379"/>
        <dbReference type="ChEBI" id="CHEBI:57504"/>
        <dbReference type="ChEBI" id="CHEBI:57924"/>
        <dbReference type="EC" id="1.14.18.1"/>
    </reaction>
</comment>
<name>A0A2T4GF97_FUSCU</name>
<dbReference type="OrthoDB" id="6132182at2759"/>
<evidence type="ECO:0000256" key="4">
    <source>
        <dbReference type="ARBA" id="ARBA00023008"/>
    </source>
</evidence>
<dbReference type="PANTHER" id="PTHR11474">
    <property type="entry name" value="TYROSINASE FAMILY MEMBER"/>
    <property type="match status" value="1"/>
</dbReference>
<evidence type="ECO:0000256" key="7">
    <source>
        <dbReference type="ARBA" id="ARBA00048881"/>
    </source>
</evidence>
<gene>
    <name evidence="10" type="ORF">FCULG_00012243</name>
    <name evidence="11" type="ORF">HYE67_000285</name>
</gene>
<evidence type="ECO:0000259" key="9">
    <source>
        <dbReference type="PROSITE" id="PS00498"/>
    </source>
</evidence>
<accession>A0A2T4GF97</accession>
<feature type="domain" description="Tyrosinase copper-binding" evidence="9">
    <location>
        <begin position="316"/>
        <end position="327"/>
    </location>
</feature>
<comment type="catalytic activity">
    <reaction evidence="7">
        <text>L-tyrosine + O2 = L-dopaquinone + H2O</text>
        <dbReference type="Rhea" id="RHEA:18117"/>
        <dbReference type="ChEBI" id="CHEBI:15377"/>
        <dbReference type="ChEBI" id="CHEBI:15379"/>
        <dbReference type="ChEBI" id="CHEBI:57924"/>
        <dbReference type="ChEBI" id="CHEBI:58315"/>
        <dbReference type="EC" id="1.14.18.1"/>
    </reaction>
</comment>